<evidence type="ECO:0000256" key="5">
    <source>
        <dbReference type="ARBA" id="ARBA00023004"/>
    </source>
</evidence>
<dbReference type="PANTHER" id="PTHR24305">
    <property type="entry name" value="CYTOCHROME P450"/>
    <property type="match status" value="1"/>
</dbReference>
<dbReference type="Gene3D" id="1.10.630.10">
    <property type="entry name" value="Cytochrome P450"/>
    <property type="match status" value="1"/>
</dbReference>
<keyword evidence="7 8" id="KW-0503">Monooxygenase</keyword>
<protein>
    <submittedName>
        <fullName evidence="8">Cytochrome P450 monooxygenase</fullName>
    </submittedName>
</protein>
<accession>A0A9P4PML8</accession>
<dbReference type="GO" id="GO:0016705">
    <property type="term" value="F:oxidoreductase activity, acting on paired donors, with incorporation or reduction of molecular oxygen"/>
    <property type="evidence" value="ECO:0007669"/>
    <property type="project" value="InterPro"/>
</dbReference>
<comment type="caution">
    <text evidence="8">The sequence shown here is derived from an EMBL/GenBank/DDBJ whole genome shotgun (WGS) entry which is preliminary data.</text>
</comment>
<dbReference type="InterPro" id="IPR050121">
    <property type="entry name" value="Cytochrome_P450_monoxygenase"/>
</dbReference>
<dbReference type="GO" id="GO:0005506">
    <property type="term" value="F:iron ion binding"/>
    <property type="evidence" value="ECO:0007669"/>
    <property type="project" value="InterPro"/>
</dbReference>
<feature type="binding site" description="axial binding residue" evidence="6">
    <location>
        <position position="457"/>
    </location>
    <ligand>
        <name>heme</name>
        <dbReference type="ChEBI" id="CHEBI:30413"/>
    </ligand>
    <ligandPart>
        <name>Fe</name>
        <dbReference type="ChEBI" id="CHEBI:18248"/>
    </ligandPart>
</feature>
<dbReference type="PANTHER" id="PTHR24305:SF210">
    <property type="entry name" value="CYTOCHROME P450 MONOOXYGENASE ASQL-RELATED"/>
    <property type="match status" value="1"/>
</dbReference>
<keyword evidence="7" id="KW-0560">Oxidoreductase</keyword>
<dbReference type="PRINTS" id="PR00385">
    <property type="entry name" value="P450"/>
</dbReference>
<keyword evidence="4 6" id="KW-0479">Metal-binding</keyword>
<dbReference type="OrthoDB" id="1470350at2759"/>
<evidence type="ECO:0000256" key="2">
    <source>
        <dbReference type="ARBA" id="ARBA00010617"/>
    </source>
</evidence>
<evidence type="ECO:0000313" key="8">
    <source>
        <dbReference type="EMBL" id="KAF2446986.1"/>
    </source>
</evidence>
<evidence type="ECO:0000313" key="9">
    <source>
        <dbReference type="Proteomes" id="UP000799764"/>
    </source>
</evidence>
<keyword evidence="5 6" id="KW-0408">Iron</keyword>
<dbReference type="InterPro" id="IPR001128">
    <property type="entry name" value="Cyt_P450"/>
</dbReference>
<reference evidence="8" key="1">
    <citation type="journal article" date="2020" name="Stud. Mycol.">
        <title>101 Dothideomycetes genomes: a test case for predicting lifestyles and emergence of pathogens.</title>
        <authorList>
            <person name="Haridas S."/>
            <person name="Albert R."/>
            <person name="Binder M."/>
            <person name="Bloem J."/>
            <person name="Labutti K."/>
            <person name="Salamov A."/>
            <person name="Andreopoulos B."/>
            <person name="Baker S."/>
            <person name="Barry K."/>
            <person name="Bills G."/>
            <person name="Bluhm B."/>
            <person name="Cannon C."/>
            <person name="Castanera R."/>
            <person name="Culley D."/>
            <person name="Daum C."/>
            <person name="Ezra D."/>
            <person name="Gonzalez J."/>
            <person name="Henrissat B."/>
            <person name="Kuo A."/>
            <person name="Liang C."/>
            <person name="Lipzen A."/>
            <person name="Lutzoni F."/>
            <person name="Magnuson J."/>
            <person name="Mondo S."/>
            <person name="Nolan M."/>
            <person name="Ohm R."/>
            <person name="Pangilinan J."/>
            <person name="Park H.-J."/>
            <person name="Ramirez L."/>
            <person name="Alfaro M."/>
            <person name="Sun H."/>
            <person name="Tritt A."/>
            <person name="Yoshinaga Y."/>
            <person name="Zwiers L.-H."/>
            <person name="Turgeon B."/>
            <person name="Goodwin S."/>
            <person name="Spatafora J."/>
            <person name="Crous P."/>
            <person name="Grigoriev I."/>
        </authorList>
    </citation>
    <scope>NUCLEOTIDE SEQUENCE</scope>
    <source>
        <strain evidence="8">CBS 690.94</strain>
    </source>
</reference>
<dbReference type="GO" id="GO:0004497">
    <property type="term" value="F:monooxygenase activity"/>
    <property type="evidence" value="ECO:0007669"/>
    <property type="project" value="UniProtKB-KW"/>
</dbReference>
<proteinExistence type="inferred from homology"/>
<evidence type="ECO:0000256" key="3">
    <source>
        <dbReference type="ARBA" id="ARBA00022617"/>
    </source>
</evidence>
<comment type="similarity">
    <text evidence="2 7">Belongs to the cytochrome P450 family.</text>
</comment>
<dbReference type="PROSITE" id="PS00086">
    <property type="entry name" value="CYTOCHROME_P450"/>
    <property type="match status" value="1"/>
</dbReference>
<keyword evidence="9" id="KW-1185">Reference proteome</keyword>
<dbReference type="InterPro" id="IPR017972">
    <property type="entry name" value="Cyt_P450_CS"/>
</dbReference>
<dbReference type="AlphaFoldDB" id="A0A9P4PML8"/>
<sequence>MHSYPKAQHRFAHTRSHLLLQQVWQQSSQIAVSSLYSLGLCIYRRYFHPLARFPGPLLNSVSELPAALSLLRGRFAFDNKLHHERYGDVVRIRPNELTFRTSQSMQDIYGFRPGHQNMKKSLLHTGPVRVGQTTTLQYVPSDADHGRQRRALSHAFSHQALMDQEPIIQEYMSKVVTRLRRFARDRQAVDICDWFNYFTFDTMGDLAFGESFGCLDEGKYQEWVDMLFMTIKDGTLIQFSRRIGGIGTGAQTVLARILGVGDAVSYHVHHTRQKVLNRLSMQDIDHRDFIWYILRQKEKGFELTQDEIIANAGLFIVAGSETTANALSGLIARLVWNPRVYEKLVSEIRGAFHDEAAIDFKAITALPYLNACIEEILRVHPPVPAGPPRVVPPGGDTVDGIYIPGGTTVSVGQWSACHSPAHFKTPDEFLPERWIDTAYNDEVKKAVQPFSAGPRNCIGKNLAYMEMRLVVAQLLWNFDIASADGAPLWDPAGEMRYKRAFMVWEEQPLMLHFKDVRCG</sequence>
<dbReference type="InterPro" id="IPR036396">
    <property type="entry name" value="Cyt_P450_sf"/>
</dbReference>
<comment type="cofactor">
    <cofactor evidence="1 6">
        <name>heme</name>
        <dbReference type="ChEBI" id="CHEBI:30413"/>
    </cofactor>
</comment>
<evidence type="ECO:0000256" key="1">
    <source>
        <dbReference type="ARBA" id="ARBA00001971"/>
    </source>
</evidence>
<dbReference type="SUPFAM" id="SSF48264">
    <property type="entry name" value="Cytochrome P450"/>
    <property type="match status" value="1"/>
</dbReference>
<dbReference type="CDD" id="cd11058">
    <property type="entry name" value="CYP60B-like"/>
    <property type="match status" value="1"/>
</dbReference>
<evidence type="ECO:0000256" key="4">
    <source>
        <dbReference type="ARBA" id="ARBA00022723"/>
    </source>
</evidence>
<keyword evidence="3 6" id="KW-0349">Heme</keyword>
<dbReference type="PRINTS" id="PR00463">
    <property type="entry name" value="EP450I"/>
</dbReference>
<dbReference type="EMBL" id="MU001497">
    <property type="protein sequence ID" value="KAF2446986.1"/>
    <property type="molecule type" value="Genomic_DNA"/>
</dbReference>
<dbReference type="InterPro" id="IPR002401">
    <property type="entry name" value="Cyt_P450_E_grp-I"/>
</dbReference>
<dbReference type="Pfam" id="PF00067">
    <property type="entry name" value="p450"/>
    <property type="match status" value="1"/>
</dbReference>
<gene>
    <name evidence="8" type="ORF">P171DRAFT_511015</name>
</gene>
<name>A0A9P4PML8_9PLEO</name>
<evidence type="ECO:0000256" key="7">
    <source>
        <dbReference type="RuleBase" id="RU000461"/>
    </source>
</evidence>
<dbReference type="GO" id="GO:0020037">
    <property type="term" value="F:heme binding"/>
    <property type="evidence" value="ECO:0007669"/>
    <property type="project" value="InterPro"/>
</dbReference>
<dbReference type="Proteomes" id="UP000799764">
    <property type="component" value="Unassembled WGS sequence"/>
</dbReference>
<organism evidence="8 9">
    <name type="scientific">Karstenula rhodostoma CBS 690.94</name>
    <dbReference type="NCBI Taxonomy" id="1392251"/>
    <lineage>
        <taxon>Eukaryota</taxon>
        <taxon>Fungi</taxon>
        <taxon>Dikarya</taxon>
        <taxon>Ascomycota</taxon>
        <taxon>Pezizomycotina</taxon>
        <taxon>Dothideomycetes</taxon>
        <taxon>Pleosporomycetidae</taxon>
        <taxon>Pleosporales</taxon>
        <taxon>Massarineae</taxon>
        <taxon>Didymosphaeriaceae</taxon>
        <taxon>Karstenula</taxon>
    </lineage>
</organism>
<evidence type="ECO:0000256" key="6">
    <source>
        <dbReference type="PIRSR" id="PIRSR602401-1"/>
    </source>
</evidence>